<reference evidence="1" key="2">
    <citation type="submission" date="2019-01" db="EMBL/GenBank/DDBJ databases">
        <authorList>
            <consortium name="NCBI Pathogen Detection Project"/>
        </authorList>
    </citation>
    <scope>NUCLEOTIDE SEQUENCE</scope>
    <source>
        <strain evidence="1">Salmonella enterica subsp. enterica</strain>
    </source>
</reference>
<feature type="non-terminal residue" evidence="1">
    <location>
        <position position="1"/>
    </location>
</feature>
<gene>
    <name evidence="1" type="ORF">G1H61_24315</name>
</gene>
<proteinExistence type="predicted"/>
<organism evidence="1">
    <name type="scientific">Salmonella enterica I</name>
    <dbReference type="NCBI Taxonomy" id="59201"/>
    <lineage>
        <taxon>Bacteria</taxon>
        <taxon>Pseudomonadati</taxon>
        <taxon>Pseudomonadota</taxon>
        <taxon>Gammaproteobacteria</taxon>
        <taxon>Enterobacterales</taxon>
        <taxon>Enterobacteriaceae</taxon>
        <taxon>Salmonella</taxon>
    </lineage>
</organism>
<dbReference type="EMBL" id="DAAOEO010000274">
    <property type="protein sequence ID" value="HAD2720983.1"/>
    <property type="molecule type" value="Genomic_DNA"/>
</dbReference>
<protein>
    <submittedName>
        <fullName evidence="1">Uncharacterized protein</fullName>
    </submittedName>
</protein>
<dbReference type="InterPro" id="IPR010344">
    <property type="entry name" value="YbjH"/>
</dbReference>
<sequence>SRAAIGWTPLTRDGGQQLGRKFGLYDMTSDRSVNFR</sequence>
<evidence type="ECO:0000313" key="1">
    <source>
        <dbReference type="EMBL" id="HAD2720983.1"/>
    </source>
</evidence>
<accession>A0A712CTZ9</accession>
<reference evidence="1" key="1">
    <citation type="journal article" date="2018" name="Genome Biol.">
        <title>SKESA: strategic k-mer extension for scrupulous assemblies.</title>
        <authorList>
            <person name="Souvorov A."/>
            <person name="Agarwala R."/>
            <person name="Lipman D.J."/>
        </authorList>
    </citation>
    <scope>NUCLEOTIDE SEQUENCE</scope>
    <source>
        <strain evidence="1">Salmonella enterica subsp. enterica</strain>
    </source>
</reference>
<comment type="caution">
    <text evidence="1">The sequence shown here is derived from an EMBL/GenBank/DDBJ whole genome shotgun (WGS) entry which is preliminary data.</text>
</comment>
<dbReference type="AlphaFoldDB" id="A0A712CTZ9"/>
<dbReference type="Pfam" id="PF06082">
    <property type="entry name" value="YjbH"/>
    <property type="match status" value="1"/>
</dbReference>
<name>A0A712CTZ9_SALET</name>